<sequence length="72" mass="7650">MPFDRPLSSRVNGWIENLSRGGYAALTGLLTGIAVVVAGQVIGGDRLLIDAVLMALAMTAVYYALDPRNWSA</sequence>
<protein>
    <submittedName>
        <fullName evidence="2">Uncharacterized protein</fullName>
    </submittedName>
</protein>
<feature type="transmembrane region" description="Helical" evidence="1">
    <location>
        <begin position="47"/>
        <end position="65"/>
    </location>
</feature>
<evidence type="ECO:0000313" key="3">
    <source>
        <dbReference type="Proteomes" id="UP000608662"/>
    </source>
</evidence>
<feature type="transmembrane region" description="Helical" evidence="1">
    <location>
        <begin position="21"/>
        <end position="41"/>
    </location>
</feature>
<dbReference type="Proteomes" id="UP000608662">
    <property type="component" value="Unassembled WGS sequence"/>
</dbReference>
<dbReference type="RefSeq" id="WP_170094691.1">
    <property type="nucleotide sequence ID" value="NZ_WOYG01000001.1"/>
</dbReference>
<keyword evidence="1" id="KW-0472">Membrane</keyword>
<organism evidence="2 3">
    <name type="scientific">Halomicrobium mukohataei</name>
    <dbReference type="NCBI Taxonomy" id="57705"/>
    <lineage>
        <taxon>Archaea</taxon>
        <taxon>Methanobacteriati</taxon>
        <taxon>Methanobacteriota</taxon>
        <taxon>Stenosarchaea group</taxon>
        <taxon>Halobacteria</taxon>
        <taxon>Halobacteriales</taxon>
        <taxon>Haloarculaceae</taxon>
        <taxon>Halomicrobium</taxon>
    </lineage>
</organism>
<keyword evidence="1" id="KW-0812">Transmembrane</keyword>
<proteinExistence type="predicted"/>
<dbReference type="AlphaFoldDB" id="A0A847UD40"/>
<gene>
    <name evidence="2" type="ORF">GOC74_14060</name>
</gene>
<evidence type="ECO:0000256" key="1">
    <source>
        <dbReference type="SAM" id="Phobius"/>
    </source>
</evidence>
<keyword evidence="1" id="KW-1133">Transmembrane helix</keyword>
<evidence type="ECO:0000313" key="2">
    <source>
        <dbReference type="EMBL" id="NLV11049.1"/>
    </source>
</evidence>
<accession>A0A847UD40</accession>
<name>A0A847UD40_9EURY</name>
<dbReference type="EMBL" id="WOYG01000001">
    <property type="protein sequence ID" value="NLV11049.1"/>
    <property type="molecule type" value="Genomic_DNA"/>
</dbReference>
<reference evidence="2" key="1">
    <citation type="submission" date="2019-12" db="EMBL/GenBank/DDBJ databases">
        <title>Whole-genome sequence of Halomicrobium mukohataei pws1.</title>
        <authorList>
            <person name="Verma D.K."/>
            <person name="Gopal K."/>
            <person name="Prasad E.S."/>
        </authorList>
    </citation>
    <scope>NUCLEOTIDE SEQUENCE</scope>
    <source>
        <strain evidence="2">Pws1</strain>
    </source>
</reference>
<comment type="caution">
    <text evidence="2">The sequence shown here is derived from an EMBL/GenBank/DDBJ whole genome shotgun (WGS) entry which is preliminary data.</text>
</comment>